<evidence type="ECO:0000313" key="5">
    <source>
        <dbReference type="EMBL" id="MDT1974176.1"/>
    </source>
</evidence>
<dbReference type="Proteomes" id="UP001249945">
    <property type="component" value="Unassembled WGS sequence"/>
</dbReference>
<keyword evidence="3" id="KW-0804">Transcription</keyword>
<dbReference type="GO" id="GO:0000976">
    <property type="term" value="F:transcription cis-regulatory region binding"/>
    <property type="evidence" value="ECO:0007669"/>
    <property type="project" value="TreeGrafter"/>
</dbReference>
<dbReference type="SUPFAM" id="SSF53822">
    <property type="entry name" value="Periplasmic binding protein-like I"/>
    <property type="match status" value="1"/>
</dbReference>
<dbReference type="GO" id="GO:0003700">
    <property type="term" value="F:DNA-binding transcription factor activity"/>
    <property type="evidence" value="ECO:0007669"/>
    <property type="project" value="TreeGrafter"/>
</dbReference>
<keyword evidence="2 5" id="KW-0238">DNA-binding</keyword>
<evidence type="ECO:0000256" key="3">
    <source>
        <dbReference type="ARBA" id="ARBA00023163"/>
    </source>
</evidence>
<keyword evidence="1" id="KW-0805">Transcription regulation</keyword>
<reference evidence="5" key="1">
    <citation type="submission" date="2022-04" db="EMBL/GenBank/DDBJ databases">
        <title>Draft genome sequences of lactic acid bacteria (LAB) strains involved in meat spoilage.</title>
        <authorList>
            <person name="Palevich N."/>
        </authorList>
    </citation>
    <scope>NUCLEOTIDE SEQUENCE</scope>
    <source>
        <strain evidence="5">9-14</strain>
    </source>
</reference>
<dbReference type="RefSeq" id="WP_311780417.1">
    <property type="nucleotide sequence ID" value="NZ_JALRMR010000007.1"/>
</dbReference>
<dbReference type="SUPFAM" id="SSF47413">
    <property type="entry name" value="lambda repressor-like DNA-binding domains"/>
    <property type="match status" value="1"/>
</dbReference>
<dbReference type="SMART" id="SM00354">
    <property type="entry name" value="HTH_LACI"/>
    <property type="match status" value="1"/>
</dbReference>
<proteinExistence type="predicted"/>
<dbReference type="PANTHER" id="PTHR30146:SF105">
    <property type="entry name" value="CATABOLITE CONTROL PROTEIN B"/>
    <property type="match status" value="1"/>
</dbReference>
<gene>
    <name evidence="5" type="ORF">MX635_07200</name>
</gene>
<dbReference type="CDD" id="cd01392">
    <property type="entry name" value="HTH_LacI"/>
    <property type="match status" value="1"/>
</dbReference>
<dbReference type="InterPro" id="IPR028082">
    <property type="entry name" value="Peripla_BP_I"/>
</dbReference>
<dbReference type="AlphaFoldDB" id="A0AAW8REV6"/>
<dbReference type="InterPro" id="IPR000843">
    <property type="entry name" value="HTH_LacI"/>
</dbReference>
<protein>
    <submittedName>
        <fullName evidence="5">LacI family DNA-binding transcriptional regulator</fullName>
    </submittedName>
</protein>
<evidence type="ECO:0000256" key="1">
    <source>
        <dbReference type="ARBA" id="ARBA00023015"/>
    </source>
</evidence>
<evidence type="ECO:0000313" key="6">
    <source>
        <dbReference type="Proteomes" id="UP001249945"/>
    </source>
</evidence>
<dbReference type="PROSITE" id="PS50932">
    <property type="entry name" value="HTH_LACI_2"/>
    <property type="match status" value="1"/>
</dbReference>
<evidence type="ECO:0000259" key="4">
    <source>
        <dbReference type="PROSITE" id="PS50932"/>
    </source>
</evidence>
<evidence type="ECO:0000256" key="2">
    <source>
        <dbReference type="ARBA" id="ARBA00023125"/>
    </source>
</evidence>
<dbReference type="Gene3D" id="1.10.260.40">
    <property type="entry name" value="lambda repressor-like DNA-binding domains"/>
    <property type="match status" value="1"/>
</dbReference>
<sequence length="317" mass="35659">MTSIRDIARLSGYSVSMVSRVLNHHPYVNEEKRASIQKIIDDLDYTSNQNAVNLSIGKTKLIGVISPYTNHACFDKIIKGVLSEAFKLNYNILLLPTNYDPQKEKKHMELLKQKRIDGLIITSRANSWETIKTYTTYGPVTVCEETNHPEVSAAFSNRKASYEAVFSYLKQLGHSKVAFTSVREKSISNSTQQLVNAYQTIFQMSAESHYLINCYTYEDGLRVGKILLEKKDRPTAIYANGDEVAAGIYSIAVKKGIKIPDDLLLVGEEVLPIGKALHFPSMNHQLEELGKVALQLVLNPTIKKQLIPHFLKLPDET</sequence>
<accession>A0AAW8REV6</accession>
<feature type="domain" description="HTH lacI-type" evidence="4">
    <location>
        <begin position="2"/>
        <end position="56"/>
    </location>
</feature>
<dbReference type="Pfam" id="PF00532">
    <property type="entry name" value="Peripla_BP_1"/>
    <property type="match status" value="1"/>
</dbReference>
<dbReference type="Pfam" id="PF00356">
    <property type="entry name" value="LacI"/>
    <property type="match status" value="1"/>
</dbReference>
<comment type="caution">
    <text evidence="5">The sequence shown here is derived from an EMBL/GenBank/DDBJ whole genome shotgun (WGS) entry which is preliminary data.</text>
</comment>
<dbReference type="CDD" id="cd06286">
    <property type="entry name" value="PBP1_CcpB-like"/>
    <property type="match status" value="1"/>
</dbReference>
<dbReference type="Gene3D" id="3.40.50.2300">
    <property type="match status" value="2"/>
</dbReference>
<organism evidence="5 6">
    <name type="scientific">Carnobacterium divergens</name>
    <name type="common">Lactobacillus divergens</name>
    <dbReference type="NCBI Taxonomy" id="2748"/>
    <lineage>
        <taxon>Bacteria</taxon>
        <taxon>Bacillati</taxon>
        <taxon>Bacillota</taxon>
        <taxon>Bacilli</taxon>
        <taxon>Lactobacillales</taxon>
        <taxon>Carnobacteriaceae</taxon>
        <taxon>Carnobacterium</taxon>
    </lineage>
</organism>
<dbReference type="PANTHER" id="PTHR30146">
    <property type="entry name" value="LACI-RELATED TRANSCRIPTIONAL REPRESSOR"/>
    <property type="match status" value="1"/>
</dbReference>
<dbReference type="EMBL" id="JALRMR010000007">
    <property type="protein sequence ID" value="MDT1974176.1"/>
    <property type="molecule type" value="Genomic_DNA"/>
</dbReference>
<dbReference type="InterPro" id="IPR010982">
    <property type="entry name" value="Lambda_DNA-bd_dom_sf"/>
</dbReference>
<dbReference type="InterPro" id="IPR001761">
    <property type="entry name" value="Peripla_BP/Lac1_sug-bd_dom"/>
</dbReference>
<name>A0AAW8REV6_CARDV</name>